<evidence type="ECO:0000256" key="6">
    <source>
        <dbReference type="SAM" id="Phobius"/>
    </source>
</evidence>
<keyword evidence="6" id="KW-0812">Transmembrane</keyword>
<gene>
    <name evidence="7" type="ORF">Scaly_2327500</name>
</gene>
<dbReference type="GO" id="GO:0006729">
    <property type="term" value="P:tetrahydrobiopterin biosynthetic process"/>
    <property type="evidence" value="ECO:0007669"/>
    <property type="project" value="InterPro"/>
</dbReference>
<accession>A0AAW2MBT9</accession>
<dbReference type="PANTHER" id="PTHR12599:SF0">
    <property type="entry name" value="PTERIN-4-ALPHA-CARBINOLAMINE DEHYDRATASE"/>
    <property type="match status" value="1"/>
</dbReference>
<evidence type="ECO:0000256" key="3">
    <source>
        <dbReference type="ARBA" id="ARBA00013252"/>
    </source>
</evidence>
<keyword evidence="6" id="KW-1133">Transmembrane helix</keyword>
<evidence type="ECO:0000256" key="1">
    <source>
        <dbReference type="ARBA" id="ARBA00001554"/>
    </source>
</evidence>
<dbReference type="InterPro" id="IPR001533">
    <property type="entry name" value="Pterin_deHydtase"/>
</dbReference>
<reference evidence="7" key="1">
    <citation type="submission" date="2020-06" db="EMBL/GenBank/DDBJ databases">
        <authorList>
            <person name="Li T."/>
            <person name="Hu X."/>
            <person name="Zhang T."/>
            <person name="Song X."/>
            <person name="Zhang H."/>
            <person name="Dai N."/>
            <person name="Sheng W."/>
            <person name="Hou X."/>
            <person name="Wei L."/>
        </authorList>
    </citation>
    <scope>NUCLEOTIDE SEQUENCE</scope>
    <source>
        <strain evidence="7">KEN8</strain>
        <tissue evidence="7">Leaf</tissue>
    </source>
</reference>
<protein>
    <recommendedName>
        <fullName evidence="3">4a-hydroxytetrahydrobiopterin dehydratase</fullName>
        <ecNumber evidence="3">4.2.1.96</ecNumber>
    </recommendedName>
    <alternativeName>
        <fullName evidence="5">4-alpha-hydroxy-tetrahydropterin dehydratase</fullName>
    </alternativeName>
</protein>
<organism evidence="7">
    <name type="scientific">Sesamum calycinum</name>
    <dbReference type="NCBI Taxonomy" id="2727403"/>
    <lineage>
        <taxon>Eukaryota</taxon>
        <taxon>Viridiplantae</taxon>
        <taxon>Streptophyta</taxon>
        <taxon>Embryophyta</taxon>
        <taxon>Tracheophyta</taxon>
        <taxon>Spermatophyta</taxon>
        <taxon>Magnoliopsida</taxon>
        <taxon>eudicotyledons</taxon>
        <taxon>Gunneridae</taxon>
        <taxon>Pentapetalae</taxon>
        <taxon>asterids</taxon>
        <taxon>lamiids</taxon>
        <taxon>Lamiales</taxon>
        <taxon>Pedaliaceae</taxon>
        <taxon>Sesamum</taxon>
    </lineage>
</organism>
<evidence type="ECO:0000256" key="4">
    <source>
        <dbReference type="ARBA" id="ARBA00023239"/>
    </source>
</evidence>
<keyword evidence="4" id="KW-0456">Lyase</keyword>
<feature type="transmembrane region" description="Helical" evidence="6">
    <location>
        <begin position="49"/>
        <end position="69"/>
    </location>
</feature>
<dbReference type="AlphaFoldDB" id="A0AAW2MBT9"/>
<comment type="caution">
    <text evidence="7">The sequence shown here is derived from an EMBL/GenBank/DDBJ whole genome shotgun (WGS) entry which is preliminary data.</text>
</comment>
<dbReference type="Pfam" id="PF01329">
    <property type="entry name" value="Pterin_4a"/>
    <property type="match status" value="1"/>
</dbReference>
<reference evidence="7" key="2">
    <citation type="journal article" date="2024" name="Plant">
        <title>Genomic evolution and insights into agronomic trait innovations of Sesamum species.</title>
        <authorList>
            <person name="Miao H."/>
            <person name="Wang L."/>
            <person name="Qu L."/>
            <person name="Liu H."/>
            <person name="Sun Y."/>
            <person name="Le M."/>
            <person name="Wang Q."/>
            <person name="Wei S."/>
            <person name="Zheng Y."/>
            <person name="Lin W."/>
            <person name="Duan Y."/>
            <person name="Cao H."/>
            <person name="Xiong S."/>
            <person name="Wang X."/>
            <person name="Wei L."/>
            <person name="Li C."/>
            <person name="Ma Q."/>
            <person name="Ju M."/>
            <person name="Zhao R."/>
            <person name="Li G."/>
            <person name="Mu C."/>
            <person name="Tian Q."/>
            <person name="Mei H."/>
            <person name="Zhang T."/>
            <person name="Gao T."/>
            <person name="Zhang H."/>
        </authorList>
    </citation>
    <scope>NUCLEOTIDE SEQUENCE</scope>
    <source>
        <strain evidence="7">KEN8</strain>
    </source>
</reference>
<sequence length="133" mass="14704">MSFVYAARKMTLPSRLSAVSANARILLTQLSRRVWADHGRAMKEARQSLALFMGLGLIVLAKVPGWNLVNEGGVQKLHRSWKVKTFVKGMEFLKLVADVAEAEGGLTENDFILAAKINGLNLHHLLRITPANK</sequence>
<proteinExistence type="inferred from homology"/>
<dbReference type="EMBL" id="JACGWM010000014">
    <property type="protein sequence ID" value="KAL0328949.1"/>
    <property type="molecule type" value="Genomic_DNA"/>
</dbReference>
<dbReference type="GO" id="GO:0008124">
    <property type="term" value="F:4-alpha-hydroxytetrahydrobiopterin dehydratase activity"/>
    <property type="evidence" value="ECO:0007669"/>
    <property type="project" value="UniProtKB-EC"/>
</dbReference>
<evidence type="ECO:0000256" key="5">
    <source>
        <dbReference type="ARBA" id="ARBA00030497"/>
    </source>
</evidence>
<dbReference type="InterPro" id="IPR036428">
    <property type="entry name" value="PCD_sf"/>
</dbReference>
<name>A0AAW2MBT9_9LAMI</name>
<dbReference type="GO" id="GO:0005739">
    <property type="term" value="C:mitochondrion"/>
    <property type="evidence" value="ECO:0007669"/>
    <property type="project" value="TreeGrafter"/>
</dbReference>
<dbReference type="EC" id="4.2.1.96" evidence="3"/>
<evidence type="ECO:0000313" key="7">
    <source>
        <dbReference type="EMBL" id="KAL0328949.1"/>
    </source>
</evidence>
<dbReference type="PANTHER" id="PTHR12599">
    <property type="entry name" value="PTERIN-4-ALPHA-CARBINOLAMINE DEHYDRATASE"/>
    <property type="match status" value="1"/>
</dbReference>
<dbReference type="SUPFAM" id="SSF55248">
    <property type="entry name" value="PCD-like"/>
    <property type="match status" value="1"/>
</dbReference>
<comment type="catalytic activity">
    <reaction evidence="1">
        <text>(4aS,6R)-4a-hydroxy-L-erythro-5,6,7,8-tetrahydrobiopterin = (6R)-L-erythro-6,7-dihydrobiopterin + H2O</text>
        <dbReference type="Rhea" id="RHEA:11920"/>
        <dbReference type="ChEBI" id="CHEBI:15377"/>
        <dbReference type="ChEBI" id="CHEBI:15642"/>
        <dbReference type="ChEBI" id="CHEBI:43120"/>
        <dbReference type="EC" id="4.2.1.96"/>
    </reaction>
</comment>
<dbReference type="Gene3D" id="3.30.1360.20">
    <property type="entry name" value="Transcriptional coactivator/pterin dehydratase"/>
    <property type="match status" value="1"/>
</dbReference>
<keyword evidence="6" id="KW-0472">Membrane</keyword>
<evidence type="ECO:0000256" key="2">
    <source>
        <dbReference type="ARBA" id="ARBA00006472"/>
    </source>
</evidence>
<comment type="similarity">
    <text evidence="2">Belongs to the pterin-4-alpha-carbinolamine dehydratase family.</text>
</comment>